<gene>
    <name evidence="1" type="ORF">DFP96_103288</name>
</gene>
<dbReference type="STRING" id="1265846.PROCOU_01457"/>
<reference evidence="1 2" key="1">
    <citation type="submission" date="2019-03" db="EMBL/GenBank/DDBJ databases">
        <title>Genomic Encyclopedia of Type Strains, Phase III (KMG-III): the genomes of soil and plant-associated and newly described type strains.</title>
        <authorList>
            <person name="Whitman W."/>
        </authorList>
    </citation>
    <scope>NUCLEOTIDE SEQUENCE [LARGE SCALE GENOMIC DNA]</scope>
    <source>
        <strain evidence="1 2">CECT 7972</strain>
    </source>
</reference>
<keyword evidence="2" id="KW-1185">Reference proteome</keyword>
<dbReference type="InterPro" id="IPR024411">
    <property type="entry name" value="Tail_terminator_phage"/>
</dbReference>
<proteinExistence type="predicted"/>
<evidence type="ECO:0000313" key="2">
    <source>
        <dbReference type="Proteomes" id="UP000295558"/>
    </source>
</evidence>
<organism evidence="1 2">
    <name type="scientific">Listeria rocourtiae</name>
    <dbReference type="NCBI Taxonomy" id="647910"/>
    <lineage>
        <taxon>Bacteria</taxon>
        <taxon>Bacillati</taxon>
        <taxon>Bacillota</taxon>
        <taxon>Bacilli</taxon>
        <taxon>Bacillales</taxon>
        <taxon>Listeriaceae</taxon>
        <taxon>Listeria</taxon>
    </lineage>
</organism>
<protein>
    <submittedName>
        <fullName evidence="1">Minor capsid protein</fullName>
    </submittedName>
</protein>
<comment type="caution">
    <text evidence="1">The sequence shown here is derived from an EMBL/GenBank/DDBJ whole genome shotgun (WGS) entry which is preliminary data.</text>
</comment>
<evidence type="ECO:0000313" key="1">
    <source>
        <dbReference type="EMBL" id="TDR54188.1"/>
    </source>
</evidence>
<dbReference type="RefSeq" id="WP_166666101.1">
    <property type="nucleotide sequence ID" value="NZ_SNZK01000003.1"/>
</dbReference>
<dbReference type="AlphaFoldDB" id="A0A4R6ZP26"/>
<sequence>MSLDFQDMLMNEVDTLKLAYPIRAGALDVEDSIALNSIAGGKTIKSYYDGTEQKALNYEFSIKTKDQKKAIDSLNAISLHLEAAKHLPSGNSSYDFDGIKTTNESFFVGEDEKGFFFFRLIIQATITVY</sequence>
<accession>A0A4R6ZP26</accession>
<name>A0A4R6ZP26_9LIST</name>
<dbReference type="EMBL" id="SNZK01000003">
    <property type="protein sequence ID" value="TDR54188.1"/>
    <property type="molecule type" value="Genomic_DNA"/>
</dbReference>
<dbReference type="Pfam" id="PF12691">
    <property type="entry name" value="Phage_tail_terminator_6"/>
    <property type="match status" value="1"/>
</dbReference>
<dbReference type="Proteomes" id="UP000295558">
    <property type="component" value="Unassembled WGS sequence"/>
</dbReference>